<evidence type="ECO:0008006" key="3">
    <source>
        <dbReference type="Google" id="ProtNLM"/>
    </source>
</evidence>
<dbReference type="EMBL" id="OU466859">
    <property type="protein sequence ID" value="CAH2052538.1"/>
    <property type="molecule type" value="Genomic_DNA"/>
</dbReference>
<evidence type="ECO:0000313" key="2">
    <source>
        <dbReference type="Proteomes" id="UP000836841"/>
    </source>
</evidence>
<dbReference type="AlphaFoldDB" id="A0AAU9RW58"/>
<gene>
    <name evidence="1" type="ORF">TAV2_LOCUS11274</name>
</gene>
<keyword evidence="2" id="KW-1185">Reference proteome</keyword>
<sequence>MIIRMLSNLLRFSFSWNRKKRKASATESEEGTEKMKQMKKKLWQSKKQITNKELPTIPDISSFSLLKSNLDDVNFFEGFEYNVVSKKDGKDGKAIFAVKFSSTESALTALKEFKGV</sequence>
<name>A0AAU9RW58_THLAR</name>
<reference evidence="1 2" key="1">
    <citation type="submission" date="2022-03" db="EMBL/GenBank/DDBJ databases">
        <authorList>
            <person name="Nunn A."/>
            <person name="Chopra R."/>
            <person name="Nunn A."/>
            <person name="Contreras Garrido A."/>
        </authorList>
    </citation>
    <scope>NUCLEOTIDE SEQUENCE [LARGE SCALE GENOMIC DNA]</scope>
</reference>
<accession>A0AAU9RW58</accession>
<protein>
    <recommendedName>
        <fullName evidence="3">RRM domain-containing protein</fullName>
    </recommendedName>
</protein>
<organism evidence="1 2">
    <name type="scientific">Thlaspi arvense</name>
    <name type="common">Field penny-cress</name>
    <dbReference type="NCBI Taxonomy" id="13288"/>
    <lineage>
        <taxon>Eukaryota</taxon>
        <taxon>Viridiplantae</taxon>
        <taxon>Streptophyta</taxon>
        <taxon>Embryophyta</taxon>
        <taxon>Tracheophyta</taxon>
        <taxon>Spermatophyta</taxon>
        <taxon>Magnoliopsida</taxon>
        <taxon>eudicotyledons</taxon>
        <taxon>Gunneridae</taxon>
        <taxon>Pentapetalae</taxon>
        <taxon>rosids</taxon>
        <taxon>malvids</taxon>
        <taxon>Brassicales</taxon>
        <taxon>Brassicaceae</taxon>
        <taxon>Thlaspideae</taxon>
        <taxon>Thlaspi</taxon>
    </lineage>
</organism>
<dbReference type="Proteomes" id="UP000836841">
    <property type="component" value="Chromosome 3"/>
</dbReference>
<proteinExistence type="predicted"/>
<evidence type="ECO:0000313" key="1">
    <source>
        <dbReference type="EMBL" id="CAH2052538.1"/>
    </source>
</evidence>